<reference evidence="1" key="1">
    <citation type="submission" date="2021-06" db="EMBL/GenBank/DDBJ databases">
        <authorList>
            <person name="Kallberg Y."/>
            <person name="Tangrot J."/>
            <person name="Rosling A."/>
        </authorList>
    </citation>
    <scope>NUCLEOTIDE SEQUENCE</scope>
    <source>
        <strain evidence="1">BR232B</strain>
    </source>
</reference>
<comment type="caution">
    <text evidence="1">The sequence shown here is derived from an EMBL/GenBank/DDBJ whole genome shotgun (WGS) entry which is preliminary data.</text>
</comment>
<gene>
    <name evidence="1" type="ORF">PBRASI_LOCUS8561</name>
</gene>
<protein>
    <submittedName>
        <fullName evidence="1">3756_t:CDS:1</fullName>
    </submittedName>
</protein>
<organism evidence="1 2">
    <name type="scientific">Paraglomus brasilianum</name>
    <dbReference type="NCBI Taxonomy" id="144538"/>
    <lineage>
        <taxon>Eukaryota</taxon>
        <taxon>Fungi</taxon>
        <taxon>Fungi incertae sedis</taxon>
        <taxon>Mucoromycota</taxon>
        <taxon>Glomeromycotina</taxon>
        <taxon>Glomeromycetes</taxon>
        <taxon>Paraglomerales</taxon>
        <taxon>Paraglomeraceae</taxon>
        <taxon>Paraglomus</taxon>
    </lineage>
</organism>
<name>A0A9N9CW56_9GLOM</name>
<evidence type="ECO:0000313" key="1">
    <source>
        <dbReference type="EMBL" id="CAG8618359.1"/>
    </source>
</evidence>
<dbReference type="AlphaFoldDB" id="A0A9N9CW56"/>
<keyword evidence="2" id="KW-1185">Reference proteome</keyword>
<dbReference type="Proteomes" id="UP000789739">
    <property type="component" value="Unassembled WGS sequence"/>
</dbReference>
<accession>A0A9N9CW56</accession>
<proteinExistence type="predicted"/>
<evidence type="ECO:0000313" key="2">
    <source>
        <dbReference type="Proteomes" id="UP000789739"/>
    </source>
</evidence>
<sequence>MGRSSFYSPNEKITLEILDSNTFLADENLGSYTLDIVGFVKQNDDGIFENGVFSELGEDSASQWRWHAAKFFSTSLILEDKFVFSQATVDERLLYILISWRRPDNAFKFSYGGLARFFKILFWNSGKLSRKVRNDGLALRFMTWRTPYATSSCRDSTSIYLINSSNKCHYGYIHYTQNHYHPYYSPLLDIPDNLDDKIAAFYGFQSITAFTERKCFKSGHVKKVHYGSHSVAQINQDAQLEKEIFESVIERYQVDKEADDSFIKEQENKTKFTEAEN</sequence>
<dbReference type="EMBL" id="CAJVPI010001561">
    <property type="protein sequence ID" value="CAG8618359.1"/>
    <property type="molecule type" value="Genomic_DNA"/>
</dbReference>